<keyword evidence="10" id="KW-0902">Two-component regulatory system</keyword>
<dbReference type="InterPro" id="IPR003661">
    <property type="entry name" value="HisK_dim/P_dom"/>
</dbReference>
<keyword evidence="8" id="KW-0067">ATP-binding</keyword>
<dbReference type="Pfam" id="PF08447">
    <property type="entry name" value="PAS_3"/>
    <property type="match status" value="1"/>
</dbReference>
<dbReference type="CDD" id="cd17546">
    <property type="entry name" value="REC_hyHK_CKI1_RcsC-like"/>
    <property type="match status" value="2"/>
</dbReference>
<dbReference type="InterPro" id="IPR036097">
    <property type="entry name" value="HisK_dim/P_sf"/>
</dbReference>
<dbReference type="Pfam" id="PF00512">
    <property type="entry name" value="HisKA"/>
    <property type="match status" value="1"/>
</dbReference>
<gene>
    <name evidence="19" type="ORF">KJB30_16600</name>
</gene>
<dbReference type="InterPro" id="IPR000700">
    <property type="entry name" value="PAS-assoc_C"/>
</dbReference>
<dbReference type="SUPFAM" id="SSF55785">
    <property type="entry name" value="PYP-like sensor domain (PAS domain)"/>
    <property type="match status" value="1"/>
</dbReference>
<evidence type="ECO:0000259" key="16">
    <source>
        <dbReference type="PROSITE" id="PS50110"/>
    </source>
</evidence>
<feature type="domain" description="HPt" evidence="18">
    <location>
        <begin position="1035"/>
        <end position="1135"/>
    </location>
</feature>
<keyword evidence="9 14" id="KW-1133">Transmembrane helix</keyword>
<dbReference type="InterPro" id="IPR000014">
    <property type="entry name" value="PAS"/>
</dbReference>
<dbReference type="PANTHER" id="PTHR45339">
    <property type="entry name" value="HYBRID SIGNAL TRANSDUCTION HISTIDINE KINASE J"/>
    <property type="match status" value="1"/>
</dbReference>
<comment type="catalytic activity">
    <reaction evidence="1">
        <text>ATP + protein L-histidine = ADP + protein N-phospho-L-histidine.</text>
        <dbReference type="EC" id="2.7.13.3"/>
    </reaction>
</comment>
<evidence type="ECO:0000259" key="17">
    <source>
        <dbReference type="PROSITE" id="PS50113"/>
    </source>
</evidence>
<dbReference type="PROSITE" id="PS50110">
    <property type="entry name" value="RESPONSE_REGULATORY"/>
    <property type="match status" value="2"/>
</dbReference>
<keyword evidence="7" id="KW-0547">Nucleotide-binding</keyword>
<evidence type="ECO:0000256" key="14">
    <source>
        <dbReference type="SAM" id="Phobius"/>
    </source>
</evidence>
<dbReference type="InterPro" id="IPR036641">
    <property type="entry name" value="HPT_dom_sf"/>
</dbReference>
<dbReference type="SMART" id="SM00086">
    <property type="entry name" value="PAC"/>
    <property type="match status" value="1"/>
</dbReference>
<reference evidence="19 20" key="1">
    <citation type="submission" date="2021-05" db="EMBL/GenBank/DDBJ databases">
        <title>The draft genome of Geobacter chapellei DSM 13688.</title>
        <authorList>
            <person name="Xu Z."/>
            <person name="Masuda Y."/>
            <person name="Itoh H."/>
            <person name="Senoo K."/>
        </authorList>
    </citation>
    <scope>NUCLEOTIDE SEQUENCE [LARGE SCALE GENOMIC DNA]</scope>
    <source>
        <strain evidence="19 20">DSM 13688</strain>
    </source>
</reference>
<dbReference type="PROSITE" id="PS50109">
    <property type="entry name" value="HIS_KIN"/>
    <property type="match status" value="1"/>
</dbReference>
<evidence type="ECO:0000256" key="3">
    <source>
        <dbReference type="ARBA" id="ARBA00012438"/>
    </source>
</evidence>
<dbReference type="CDD" id="cd16922">
    <property type="entry name" value="HATPase_EvgS-ArcB-TorS-like"/>
    <property type="match status" value="1"/>
</dbReference>
<organism evidence="19 20">
    <name type="scientific">Pelotalea chapellei</name>
    <dbReference type="NCBI Taxonomy" id="44671"/>
    <lineage>
        <taxon>Bacteria</taxon>
        <taxon>Pseudomonadati</taxon>
        <taxon>Thermodesulfobacteriota</taxon>
        <taxon>Desulfuromonadia</taxon>
        <taxon>Geobacterales</taxon>
        <taxon>Geobacteraceae</taxon>
        <taxon>Pelotalea</taxon>
    </lineage>
</organism>
<dbReference type="SUPFAM" id="SSF47384">
    <property type="entry name" value="Homodimeric domain of signal transducing histidine kinase"/>
    <property type="match status" value="1"/>
</dbReference>
<evidence type="ECO:0000256" key="1">
    <source>
        <dbReference type="ARBA" id="ARBA00000085"/>
    </source>
</evidence>
<accession>A0ABS5UCH0</accession>
<keyword evidence="6 14" id="KW-0812">Transmembrane</keyword>
<protein>
    <recommendedName>
        <fullName evidence="3">histidine kinase</fullName>
        <ecNumber evidence="3">2.7.13.3</ecNumber>
    </recommendedName>
</protein>
<dbReference type="Pfam" id="PF00072">
    <property type="entry name" value="Response_reg"/>
    <property type="match status" value="2"/>
</dbReference>
<dbReference type="PRINTS" id="PR00344">
    <property type="entry name" value="BCTRLSENSOR"/>
</dbReference>
<dbReference type="EC" id="2.7.13.3" evidence="3"/>
<dbReference type="SUPFAM" id="SSF55874">
    <property type="entry name" value="ATPase domain of HSP90 chaperone/DNA topoisomerase II/histidine kinase"/>
    <property type="match status" value="1"/>
</dbReference>
<dbReference type="Gene3D" id="3.30.565.10">
    <property type="entry name" value="Histidine kinase-like ATPase, C-terminal domain"/>
    <property type="match status" value="1"/>
</dbReference>
<feature type="domain" description="PAC" evidence="17">
    <location>
        <begin position="408"/>
        <end position="460"/>
    </location>
</feature>
<evidence type="ECO:0000313" key="20">
    <source>
        <dbReference type="Proteomes" id="UP000784128"/>
    </source>
</evidence>
<dbReference type="Gene3D" id="2.10.70.100">
    <property type="match status" value="1"/>
</dbReference>
<feature type="modified residue" description="4-aspartylphosphate" evidence="13">
    <location>
        <position position="775"/>
    </location>
</feature>
<evidence type="ECO:0000256" key="2">
    <source>
        <dbReference type="ARBA" id="ARBA00004651"/>
    </source>
</evidence>
<dbReference type="SUPFAM" id="SSF47226">
    <property type="entry name" value="Histidine-containing phosphotransfer domain, HPT domain"/>
    <property type="match status" value="1"/>
</dbReference>
<feature type="domain" description="Response regulatory" evidence="16">
    <location>
        <begin position="719"/>
        <end position="843"/>
    </location>
</feature>
<dbReference type="InterPro" id="IPR004358">
    <property type="entry name" value="Sig_transdc_His_kin-like_C"/>
</dbReference>
<dbReference type="SUPFAM" id="SSF52172">
    <property type="entry name" value="CheY-like"/>
    <property type="match status" value="2"/>
</dbReference>
<proteinExistence type="predicted"/>
<dbReference type="CDD" id="cd00082">
    <property type="entry name" value="HisKA"/>
    <property type="match status" value="1"/>
</dbReference>
<dbReference type="InterPro" id="IPR035965">
    <property type="entry name" value="PAS-like_dom_sf"/>
</dbReference>
<dbReference type="RefSeq" id="WP_214301428.1">
    <property type="nucleotide sequence ID" value="NZ_JAHDYS010000021.1"/>
</dbReference>
<feature type="modified residue" description="Phosphohistidine" evidence="12">
    <location>
        <position position="1074"/>
    </location>
</feature>
<evidence type="ECO:0000256" key="5">
    <source>
        <dbReference type="ARBA" id="ARBA00022553"/>
    </source>
</evidence>
<feature type="domain" description="Histidine kinase" evidence="15">
    <location>
        <begin position="478"/>
        <end position="700"/>
    </location>
</feature>
<dbReference type="SMART" id="SM00448">
    <property type="entry name" value="REC"/>
    <property type="match status" value="2"/>
</dbReference>
<keyword evidence="5 13" id="KW-0597">Phosphoprotein</keyword>
<dbReference type="Proteomes" id="UP000784128">
    <property type="component" value="Unassembled WGS sequence"/>
</dbReference>
<dbReference type="EMBL" id="JAHDYS010000021">
    <property type="protein sequence ID" value="MBT1073413.1"/>
    <property type="molecule type" value="Genomic_DNA"/>
</dbReference>
<feature type="transmembrane region" description="Helical" evidence="14">
    <location>
        <begin position="12"/>
        <end position="32"/>
    </location>
</feature>
<dbReference type="CDD" id="cd12914">
    <property type="entry name" value="PDC1_DGC_like"/>
    <property type="match status" value="1"/>
</dbReference>
<dbReference type="Gene3D" id="1.10.287.130">
    <property type="match status" value="1"/>
</dbReference>
<feature type="domain" description="Response regulatory" evidence="16">
    <location>
        <begin position="871"/>
        <end position="989"/>
    </location>
</feature>
<evidence type="ECO:0000256" key="6">
    <source>
        <dbReference type="ARBA" id="ARBA00022692"/>
    </source>
</evidence>
<dbReference type="Gene3D" id="3.40.50.2300">
    <property type="match status" value="2"/>
</dbReference>
<evidence type="ECO:0000256" key="7">
    <source>
        <dbReference type="ARBA" id="ARBA00022741"/>
    </source>
</evidence>
<dbReference type="SMART" id="SM00388">
    <property type="entry name" value="HisKA"/>
    <property type="match status" value="1"/>
</dbReference>
<evidence type="ECO:0000313" key="19">
    <source>
        <dbReference type="EMBL" id="MBT1073413.1"/>
    </source>
</evidence>
<evidence type="ECO:0000259" key="15">
    <source>
        <dbReference type="PROSITE" id="PS50109"/>
    </source>
</evidence>
<evidence type="ECO:0000256" key="13">
    <source>
        <dbReference type="PROSITE-ProRule" id="PRU00169"/>
    </source>
</evidence>
<dbReference type="Gene3D" id="1.20.120.160">
    <property type="entry name" value="HPT domain"/>
    <property type="match status" value="1"/>
</dbReference>
<evidence type="ECO:0000256" key="9">
    <source>
        <dbReference type="ARBA" id="ARBA00022989"/>
    </source>
</evidence>
<evidence type="ECO:0000259" key="18">
    <source>
        <dbReference type="PROSITE" id="PS50894"/>
    </source>
</evidence>
<evidence type="ECO:0000256" key="12">
    <source>
        <dbReference type="PROSITE-ProRule" id="PRU00110"/>
    </source>
</evidence>
<dbReference type="InterPro" id="IPR036890">
    <property type="entry name" value="HATPase_C_sf"/>
</dbReference>
<evidence type="ECO:0000256" key="11">
    <source>
        <dbReference type="ARBA" id="ARBA00023136"/>
    </source>
</evidence>
<dbReference type="InterPro" id="IPR013655">
    <property type="entry name" value="PAS_fold_3"/>
</dbReference>
<evidence type="ECO:0000256" key="4">
    <source>
        <dbReference type="ARBA" id="ARBA00022475"/>
    </source>
</evidence>
<dbReference type="CDD" id="cd00130">
    <property type="entry name" value="PAS"/>
    <property type="match status" value="1"/>
</dbReference>
<dbReference type="InterPro" id="IPR008207">
    <property type="entry name" value="Sig_transdc_His_kin_Hpt_dom"/>
</dbReference>
<dbReference type="PANTHER" id="PTHR45339:SF1">
    <property type="entry name" value="HYBRID SIGNAL TRANSDUCTION HISTIDINE KINASE J"/>
    <property type="match status" value="1"/>
</dbReference>
<dbReference type="Pfam" id="PF02518">
    <property type="entry name" value="HATPase_c"/>
    <property type="match status" value="1"/>
</dbReference>
<feature type="modified residue" description="4-aspartylphosphate" evidence="13">
    <location>
        <position position="922"/>
    </location>
</feature>
<keyword evidence="4" id="KW-1003">Cell membrane</keyword>
<dbReference type="InterPro" id="IPR001789">
    <property type="entry name" value="Sig_transdc_resp-reg_receiver"/>
</dbReference>
<name>A0ABS5UCH0_9BACT</name>
<evidence type="ECO:0000256" key="10">
    <source>
        <dbReference type="ARBA" id="ARBA00023012"/>
    </source>
</evidence>
<dbReference type="Gene3D" id="3.30.450.20">
    <property type="entry name" value="PAS domain"/>
    <property type="match status" value="2"/>
</dbReference>
<dbReference type="PROSITE" id="PS50113">
    <property type="entry name" value="PAC"/>
    <property type="match status" value="1"/>
</dbReference>
<dbReference type="InterPro" id="IPR011006">
    <property type="entry name" value="CheY-like_superfamily"/>
</dbReference>
<dbReference type="InterPro" id="IPR003594">
    <property type="entry name" value="HATPase_dom"/>
</dbReference>
<sequence>MNEQRFIKRLKYQWGSLLFALFVLGSLLGLHIHQDYHRTLAREQDRLLVQAKIIHLNLAKNLESVNQVLTSLQHEFSISKADAGHDSRMSNLVDAMPGIRTLFIMDAGGTILTSSRKELVGKNLQERDYFKVPKEGFDPDTLYISPPFKTMLGSFVISVGRCLKAADGSFAGIVTAALDPAYFSTLLSSVLSAPDMWTFIAHGDGLLFMIHPEKQGIAGKNMAIPGTFFSRHMASGLETTVQTGTVYATGEINKLMVWHTIQPKELKMDKPLVVAAGRDQYVIFETWRRDSMIKGVLFSLMGLIAATGMYMHQQRRRENEQQTAQAAAAITEVAERLQLATGAAGFGVWDYHPVTGSLICDDAMYAIYGLERTGTSASYSLWRERVLPEDLPATEAALQAAINDGPAFDVVFRIRRGDGEVRSLRGIARVYFDQNHVANRVIGIIEDITERRMIELELKSAKEAAESASRIKGEFLANMSHEIRTPMNAISGMAYLALQTDLTKRSRDYVSKILSSSESLLGIINDILDFSKIEAGKMELEATTFEMSDVFEHLGIVIGGRAAEKGVEVLFSLPVELPPVLIGDPLRLGQILSNLTGNAIKFTHSGHIVIAVEQAAPLKNGMLPLTFSVTDTGIGMNREQKERIFEPFSQADSSTSRRYGGTGLGLSIVKRLLGLMGSSLELESAPGKGSRFSFTIALALPAENETEKPLLPAELRGLRALVVDDNEVARNILISMLSSFSFRVTAVDSGAAGIAELRHATESQADDPYAIVFMDWQMPEMDGLETIRRIREEGLASSAPAIIMIAAFGQDAAKRTAAALKNTSYLTKPVQPSGLLNTILEKLGNQQQVPVHRSNQLSTWMNELKLLYGSRVLIVEDNPINQQVAREIMEQAGIMVEVADNGLAALEKLGPEHAPFDAVYMDLQMPVMSGYEATIRIREMFSYEELPIIAMTAHAMPEVRKKCLDVGMNDHLAKPIDPQQLYASLTKWITPKNIDSSDVQDKDNNPSLPMVSFRALPEQLPGIDLPSALERLDDNSELLRQIIVQFGEQYATAVEDVQHALEANDKQWVGRMLHTLRGVSGTIGADQLCLATTDLEDAICEGNQESLDTLIEAVKLQLSRVLESARILREQAESMEQQSEPTASSEQLQLLIQQLRESLIKNDLEAIKLLEALGLVLDQPACLSKVQKAVDRLDFATALVKLEEAVVSVLKGC</sequence>
<keyword evidence="20" id="KW-1185">Reference proteome</keyword>
<keyword evidence="11 14" id="KW-0472">Membrane</keyword>
<dbReference type="InterPro" id="IPR001610">
    <property type="entry name" value="PAC"/>
</dbReference>
<dbReference type="PROSITE" id="PS50894">
    <property type="entry name" value="HPT"/>
    <property type="match status" value="1"/>
</dbReference>
<comment type="subcellular location">
    <subcellularLocation>
        <location evidence="2">Cell membrane</location>
        <topology evidence="2">Multi-pass membrane protein</topology>
    </subcellularLocation>
</comment>
<dbReference type="Pfam" id="PF01627">
    <property type="entry name" value="Hpt"/>
    <property type="match status" value="1"/>
</dbReference>
<evidence type="ECO:0000256" key="8">
    <source>
        <dbReference type="ARBA" id="ARBA00022840"/>
    </source>
</evidence>
<dbReference type="SMART" id="SM00387">
    <property type="entry name" value="HATPase_c"/>
    <property type="match status" value="1"/>
</dbReference>
<comment type="caution">
    <text evidence="19">The sequence shown here is derived from an EMBL/GenBank/DDBJ whole genome shotgun (WGS) entry which is preliminary data.</text>
</comment>
<dbReference type="InterPro" id="IPR005467">
    <property type="entry name" value="His_kinase_dom"/>
</dbReference>